<accession>V5Z5B8</accession>
<gene>
    <name evidence="1" type="ORF">EPIR_0845</name>
</gene>
<evidence type="ECO:0000313" key="1">
    <source>
        <dbReference type="EMBL" id="CCG86210.1"/>
    </source>
</evidence>
<protein>
    <submittedName>
        <fullName evidence="1">Uncharacterized protein</fullName>
    </submittedName>
</protein>
<dbReference type="EMBL" id="CAHS01000011">
    <property type="protein sequence ID" value="CCG86210.1"/>
    <property type="molecule type" value="Genomic_DNA"/>
</dbReference>
<sequence>MREVWVVVYFFIKNQYFSFFYQDDVIYDINLYCVEWLLAC</sequence>
<reference evidence="1 2" key="1">
    <citation type="journal article" date="2013" name="Syst. Appl. Microbiol.">
        <title>Phylogenetic position and virulence apparatus of the pear flower necrosis pathogen Erwinia piriflorinigrans CFBP 5888T as assessed by comparative genomics.</title>
        <authorList>
            <person name="Smits T.H."/>
            <person name="Rezzonico F."/>
            <person name="Lopez M.M."/>
            <person name="Blom J."/>
            <person name="Goesmann A."/>
            <person name="Frey J.E."/>
            <person name="Duffy B."/>
        </authorList>
    </citation>
    <scope>NUCLEOTIDE SEQUENCE [LARGE SCALE GENOMIC DNA]</scope>
    <source>
        <strain evidence="2">CFBP5888</strain>
    </source>
</reference>
<dbReference type="Proteomes" id="UP000018217">
    <property type="component" value="Unassembled WGS sequence"/>
</dbReference>
<evidence type="ECO:0000313" key="2">
    <source>
        <dbReference type="Proteomes" id="UP000018217"/>
    </source>
</evidence>
<dbReference type="STRING" id="1161919.EPIR_0845"/>
<name>V5Z5B8_9GAMM</name>
<proteinExistence type="predicted"/>
<organism evidence="1 2">
    <name type="scientific">Erwinia piriflorinigrans CFBP 5888</name>
    <dbReference type="NCBI Taxonomy" id="1161919"/>
    <lineage>
        <taxon>Bacteria</taxon>
        <taxon>Pseudomonadati</taxon>
        <taxon>Pseudomonadota</taxon>
        <taxon>Gammaproteobacteria</taxon>
        <taxon>Enterobacterales</taxon>
        <taxon>Erwiniaceae</taxon>
        <taxon>Erwinia</taxon>
    </lineage>
</organism>
<keyword evidence="2" id="KW-1185">Reference proteome</keyword>
<comment type="caution">
    <text evidence="1">The sequence shown here is derived from an EMBL/GenBank/DDBJ whole genome shotgun (WGS) entry which is preliminary data.</text>
</comment>
<dbReference type="AlphaFoldDB" id="V5Z5B8"/>